<comment type="caution">
    <text evidence="1">The sequence shown here is derived from an EMBL/GenBank/DDBJ whole genome shotgun (WGS) entry which is preliminary data.</text>
</comment>
<dbReference type="Proteomes" id="UP000091857">
    <property type="component" value="Chromosome 18"/>
</dbReference>
<gene>
    <name evidence="1" type="ORF">MANES_18G112450v8</name>
</gene>
<accession>A0ACB7G1U0</accession>
<keyword evidence="2" id="KW-1185">Reference proteome</keyword>
<evidence type="ECO:0000313" key="1">
    <source>
        <dbReference type="EMBL" id="KAG8633528.1"/>
    </source>
</evidence>
<evidence type="ECO:0000313" key="2">
    <source>
        <dbReference type="Proteomes" id="UP000091857"/>
    </source>
</evidence>
<organism evidence="1 2">
    <name type="scientific">Manihot esculenta</name>
    <name type="common">Cassava</name>
    <name type="synonym">Jatropha manihot</name>
    <dbReference type="NCBI Taxonomy" id="3983"/>
    <lineage>
        <taxon>Eukaryota</taxon>
        <taxon>Viridiplantae</taxon>
        <taxon>Streptophyta</taxon>
        <taxon>Embryophyta</taxon>
        <taxon>Tracheophyta</taxon>
        <taxon>Spermatophyta</taxon>
        <taxon>Magnoliopsida</taxon>
        <taxon>eudicotyledons</taxon>
        <taxon>Gunneridae</taxon>
        <taxon>Pentapetalae</taxon>
        <taxon>rosids</taxon>
        <taxon>fabids</taxon>
        <taxon>Malpighiales</taxon>
        <taxon>Euphorbiaceae</taxon>
        <taxon>Crotonoideae</taxon>
        <taxon>Manihoteae</taxon>
        <taxon>Manihot</taxon>
    </lineage>
</organism>
<name>A0ACB7G1U0_MANES</name>
<reference evidence="2" key="1">
    <citation type="journal article" date="2016" name="Nat. Biotechnol.">
        <title>Sequencing wild and cultivated cassava and related species reveals extensive interspecific hybridization and genetic diversity.</title>
        <authorList>
            <person name="Bredeson J.V."/>
            <person name="Lyons J.B."/>
            <person name="Prochnik S.E."/>
            <person name="Wu G.A."/>
            <person name="Ha C.M."/>
            <person name="Edsinger-Gonzales E."/>
            <person name="Grimwood J."/>
            <person name="Schmutz J."/>
            <person name="Rabbi I.Y."/>
            <person name="Egesi C."/>
            <person name="Nauluvula P."/>
            <person name="Lebot V."/>
            <person name="Ndunguru J."/>
            <person name="Mkamilo G."/>
            <person name="Bart R.S."/>
            <person name="Setter T.L."/>
            <person name="Gleadow R.M."/>
            <person name="Kulakow P."/>
            <person name="Ferguson M.E."/>
            <person name="Rounsley S."/>
            <person name="Rokhsar D.S."/>
        </authorList>
    </citation>
    <scope>NUCLEOTIDE SEQUENCE [LARGE SCALE GENOMIC DNA]</scope>
    <source>
        <strain evidence="2">cv. AM560-2</strain>
    </source>
</reference>
<proteinExistence type="predicted"/>
<sequence length="252" mass="28559">MASISSSIIPFKTTYDVFLSFRGSDTRPNFTSHIYAALCRNHISTFIDDNSLDRGEEIKETLLKAIEESKISVIIFSENYASSHWCLDELVKIMDCMKTKGRKVLPVFYHVDPCDVRKQTGKFGEAFGKVKQQFRESIEMVERWTTALTEAANLAGWDSSNYRLESELSERIVNQIAKKLYPSSFSISTDLVGIDLHIEKLLPLLSIGTVDVRFVGIWGMGGIGKTTIAEALITQIFDQFDDCCFLRNVREK</sequence>
<protein>
    <submittedName>
        <fullName evidence="1">Uncharacterized protein</fullName>
    </submittedName>
</protein>
<dbReference type="EMBL" id="CM004404">
    <property type="protein sequence ID" value="KAG8633528.1"/>
    <property type="molecule type" value="Genomic_DNA"/>
</dbReference>